<dbReference type="InterPro" id="IPR018155">
    <property type="entry name" value="Hyaluronidase"/>
</dbReference>
<protein>
    <submittedName>
        <fullName evidence="3">Hyaluronidase</fullName>
    </submittedName>
</protein>
<dbReference type="InterPro" id="IPR013785">
    <property type="entry name" value="Aldolase_TIM"/>
</dbReference>
<gene>
    <name evidence="3" type="ORF">SAMN05444408_109119</name>
</gene>
<evidence type="ECO:0000313" key="4">
    <source>
        <dbReference type="Proteomes" id="UP000184236"/>
    </source>
</evidence>
<organism evidence="3 4">
    <name type="scientific">Chryseobacterium takakiae</name>
    <dbReference type="NCBI Taxonomy" id="1302685"/>
    <lineage>
        <taxon>Bacteria</taxon>
        <taxon>Pseudomonadati</taxon>
        <taxon>Bacteroidota</taxon>
        <taxon>Flavobacteriia</taxon>
        <taxon>Flavobacteriales</taxon>
        <taxon>Weeksellaceae</taxon>
        <taxon>Chryseobacterium group</taxon>
        <taxon>Chryseobacterium</taxon>
    </lineage>
</organism>
<dbReference type="Proteomes" id="UP000184236">
    <property type="component" value="Unassembled WGS sequence"/>
</dbReference>
<dbReference type="Gene3D" id="3.20.20.70">
    <property type="entry name" value="Aldolase class I"/>
    <property type="match status" value="1"/>
</dbReference>
<dbReference type="GO" id="GO:0005975">
    <property type="term" value="P:carbohydrate metabolic process"/>
    <property type="evidence" value="ECO:0007669"/>
    <property type="project" value="InterPro"/>
</dbReference>
<reference evidence="4" key="1">
    <citation type="submission" date="2016-11" db="EMBL/GenBank/DDBJ databases">
        <authorList>
            <person name="Varghese N."/>
            <person name="Submissions S."/>
        </authorList>
    </citation>
    <scope>NUCLEOTIDE SEQUENCE [LARGE SCALE GENOMIC DNA]</scope>
    <source>
        <strain evidence="4">DSM 26898</strain>
    </source>
</reference>
<dbReference type="EMBL" id="FQVO01000009">
    <property type="protein sequence ID" value="SHF13333.1"/>
    <property type="molecule type" value="Genomic_DNA"/>
</dbReference>
<evidence type="ECO:0000313" key="3">
    <source>
        <dbReference type="EMBL" id="SHF13333.1"/>
    </source>
</evidence>
<evidence type="ECO:0000256" key="2">
    <source>
        <dbReference type="ARBA" id="ARBA00023157"/>
    </source>
</evidence>
<sequence length="346" mass="40284">MGLLISFQLSVYLYLSTEKFLFLPFNHNIMRLATILVCIFSLSCFKSSDLKFDDKFIEGQVAGKPAQLNQKLYVALVNPGSVFNSFIQKNNIGVVKVLDEGMIIGNGYNVDYTKLSKNIERLYPSPQDTGMCFMDIEDPYLSSLHNAGINSKEFKEVLDMYIDAIKFGKKMRPNVKWGHYGVPFTRWDDKDFLVKNDKIEEIYKTVDVLFPSLYLFKDDKEVPFSKNYEYLYDNLSLSLKIGKKYNKPVIPFVLHRFHSDNPRLQWAEMDDKFWKRYIQSVLSINYNGKYAQGIVWWGADTYFYNRPEGKNIRKNFVGTQAEFMSYNDPLLIKKANIVLNVITSKK</sequence>
<comment type="similarity">
    <text evidence="1">Belongs to the glycosyl hydrolase 56 family.</text>
</comment>
<accession>A0A1M4Z5I1</accession>
<name>A0A1M4Z5I1_9FLAO</name>
<dbReference type="GO" id="GO:0004415">
    <property type="term" value="F:hyalurononglucosaminidase activity"/>
    <property type="evidence" value="ECO:0007669"/>
    <property type="project" value="InterPro"/>
</dbReference>
<keyword evidence="2" id="KW-1015">Disulfide bond</keyword>
<evidence type="ECO:0000256" key="1">
    <source>
        <dbReference type="ARBA" id="ARBA00008871"/>
    </source>
</evidence>
<dbReference type="SUPFAM" id="SSF51445">
    <property type="entry name" value="(Trans)glycosidases"/>
    <property type="match status" value="1"/>
</dbReference>
<dbReference type="AlphaFoldDB" id="A0A1M4Z5I1"/>
<dbReference type="STRING" id="1302685.SAMN05444408_109119"/>
<keyword evidence="4" id="KW-1185">Reference proteome</keyword>
<dbReference type="Pfam" id="PF01630">
    <property type="entry name" value="Glyco_hydro_56"/>
    <property type="match status" value="1"/>
</dbReference>
<dbReference type="InterPro" id="IPR017853">
    <property type="entry name" value="GH"/>
</dbReference>
<proteinExistence type="inferred from homology"/>